<feature type="transmembrane region" description="Helical" evidence="9">
    <location>
        <begin position="110"/>
        <end position="129"/>
    </location>
</feature>
<evidence type="ECO:0000259" key="10">
    <source>
        <dbReference type="PROSITE" id="PS50850"/>
    </source>
</evidence>
<keyword evidence="6 9" id="KW-0472">Membrane</keyword>
<feature type="transmembrane region" description="Helical" evidence="9">
    <location>
        <begin position="461"/>
        <end position="480"/>
    </location>
</feature>
<name>A0AA38X3V9_9EURO</name>
<feature type="transmembrane region" description="Helical" evidence="9">
    <location>
        <begin position="207"/>
        <end position="224"/>
    </location>
</feature>
<evidence type="ECO:0000256" key="9">
    <source>
        <dbReference type="SAM" id="Phobius"/>
    </source>
</evidence>
<dbReference type="Proteomes" id="UP001172673">
    <property type="component" value="Unassembled WGS sequence"/>
</dbReference>
<evidence type="ECO:0000256" key="7">
    <source>
        <dbReference type="RuleBase" id="RU003346"/>
    </source>
</evidence>
<feature type="domain" description="Major facilitator superfamily (MFS) profile" evidence="10">
    <location>
        <begin position="42"/>
        <end position="484"/>
    </location>
</feature>
<dbReference type="PANTHER" id="PTHR48022:SF24">
    <property type="entry name" value="HEXOSE TRANSPORTER PROTEIN (AFU_ORTHOLOGUE AFUA_8G04480)"/>
    <property type="match status" value="1"/>
</dbReference>
<dbReference type="AlphaFoldDB" id="A0AA38X3V9"/>
<feature type="transmembrane region" description="Helical" evidence="9">
    <location>
        <begin position="294"/>
        <end position="320"/>
    </location>
</feature>
<dbReference type="InterPro" id="IPR020846">
    <property type="entry name" value="MFS_dom"/>
</dbReference>
<evidence type="ECO:0000256" key="6">
    <source>
        <dbReference type="ARBA" id="ARBA00023136"/>
    </source>
</evidence>
<accession>A0AA38X3V9</accession>
<organism evidence="11 12">
    <name type="scientific">Cladophialophora chaetospira</name>
    <dbReference type="NCBI Taxonomy" id="386627"/>
    <lineage>
        <taxon>Eukaryota</taxon>
        <taxon>Fungi</taxon>
        <taxon>Dikarya</taxon>
        <taxon>Ascomycota</taxon>
        <taxon>Pezizomycotina</taxon>
        <taxon>Eurotiomycetes</taxon>
        <taxon>Chaetothyriomycetidae</taxon>
        <taxon>Chaetothyriales</taxon>
        <taxon>Herpotrichiellaceae</taxon>
        <taxon>Cladophialophora</taxon>
    </lineage>
</organism>
<feature type="transmembrane region" description="Helical" evidence="9">
    <location>
        <begin position="29"/>
        <end position="48"/>
    </location>
</feature>
<keyword evidence="5 9" id="KW-1133">Transmembrane helix</keyword>
<keyword evidence="4 9" id="KW-0812">Transmembrane</keyword>
<dbReference type="PROSITE" id="PS50850">
    <property type="entry name" value="MFS"/>
    <property type="match status" value="1"/>
</dbReference>
<feature type="transmembrane region" description="Helical" evidence="9">
    <location>
        <begin position="388"/>
        <end position="408"/>
    </location>
</feature>
<comment type="subcellular location">
    <subcellularLocation>
        <location evidence="1">Membrane</location>
        <topology evidence="1">Multi-pass membrane protein</topology>
    </subcellularLocation>
</comment>
<dbReference type="FunFam" id="1.20.1250.20:FF:000134">
    <property type="entry name" value="MFS sugar transporter protein"/>
    <property type="match status" value="1"/>
</dbReference>
<evidence type="ECO:0000256" key="5">
    <source>
        <dbReference type="ARBA" id="ARBA00022989"/>
    </source>
</evidence>
<reference evidence="11" key="1">
    <citation type="submission" date="2022-10" db="EMBL/GenBank/DDBJ databases">
        <title>Culturing micro-colonial fungi from biological soil crusts in the Mojave desert and describing Neophaeococcomyces mojavensis, and introducing the new genera and species Taxawa tesnikishii.</title>
        <authorList>
            <person name="Kurbessoian T."/>
            <person name="Stajich J.E."/>
        </authorList>
    </citation>
    <scope>NUCLEOTIDE SEQUENCE</scope>
    <source>
        <strain evidence="11">TK_41</strain>
    </source>
</reference>
<dbReference type="Pfam" id="PF00083">
    <property type="entry name" value="Sugar_tr"/>
    <property type="match status" value="1"/>
</dbReference>
<comment type="similarity">
    <text evidence="2 7">Belongs to the major facilitator superfamily. Sugar transporter (TC 2.A.1.1) family.</text>
</comment>
<feature type="region of interest" description="Disordered" evidence="8">
    <location>
        <begin position="516"/>
        <end position="539"/>
    </location>
</feature>
<dbReference type="InterPro" id="IPR050360">
    <property type="entry name" value="MFS_Sugar_Transporters"/>
</dbReference>
<evidence type="ECO:0000313" key="12">
    <source>
        <dbReference type="Proteomes" id="UP001172673"/>
    </source>
</evidence>
<dbReference type="InterPro" id="IPR003663">
    <property type="entry name" value="Sugar/inositol_transpt"/>
</dbReference>
<gene>
    <name evidence="11" type="ORF">H2200_009297</name>
</gene>
<dbReference type="Gene3D" id="1.20.1250.20">
    <property type="entry name" value="MFS general substrate transporter like domains"/>
    <property type="match status" value="1"/>
</dbReference>
<dbReference type="GO" id="GO:0005351">
    <property type="term" value="F:carbohydrate:proton symporter activity"/>
    <property type="evidence" value="ECO:0007669"/>
    <property type="project" value="TreeGrafter"/>
</dbReference>
<feature type="transmembrane region" description="Helical" evidence="9">
    <location>
        <begin position="361"/>
        <end position="382"/>
    </location>
</feature>
<dbReference type="NCBIfam" id="TIGR00879">
    <property type="entry name" value="SP"/>
    <property type="match status" value="1"/>
</dbReference>
<evidence type="ECO:0000256" key="1">
    <source>
        <dbReference type="ARBA" id="ARBA00004141"/>
    </source>
</evidence>
<dbReference type="EMBL" id="JAPDRK010000014">
    <property type="protein sequence ID" value="KAJ9606336.1"/>
    <property type="molecule type" value="Genomic_DNA"/>
</dbReference>
<dbReference type="PANTHER" id="PTHR48022">
    <property type="entry name" value="PLASTIDIC GLUCOSE TRANSPORTER 4"/>
    <property type="match status" value="1"/>
</dbReference>
<feature type="transmembrane region" description="Helical" evidence="9">
    <location>
        <begin position="332"/>
        <end position="352"/>
    </location>
</feature>
<dbReference type="SUPFAM" id="SSF103473">
    <property type="entry name" value="MFS general substrate transporter"/>
    <property type="match status" value="1"/>
</dbReference>
<sequence>MLFRVANREQAQGVGGVVLRDVLPKRDKLWIFYPGLFQLNICLLGALVCDITNGYDGSMLNGLQSVDPWQDYFHHPKGGHLGIITNGARIGQIAALLIISPLINRLGRRWPIVIGSVIILGGVAMQTAAKNNATFILGRVMLGFGNNIQQCASPILISELAYPAQRPKVTAIMNTTGSLGQIMAAWITYGTARGLAHNSWSWRLPSVLQAASSIFQIVMITFFCPESPRWLAWHGRTREARAILTKYHAEGDETSPLVSFEMAEIEYTLEAERANSKGASWLEWFRTPANRHRFFIVLTLGFMIQWCGNAVLSYYLHLVLNSFGITSSTTQLVINGCNTISGFCFGILWSLLIDRIGRRKLFLTGMAGMFCAFLLLTVFTGVNSGQDFSSQGLSGAAVAMIFVFGAFYKMAGPTQDAYFMEVSPYGLRAKTSVIKQFGDAGANLFSGFVNPIGLEAIAWKYYIVWCCVLISNFLIIYFFFPETKNLSLEEVTQMFDGHEISQHAIKEQEIERHEERVDGDGKQSSVEMVESVLGKQAEV</sequence>
<feature type="transmembrane region" description="Helical" evidence="9">
    <location>
        <begin position="81"/>
        <end position="103"/>
    </location>
</feature>
<dbReference type="GO" id="GO:0016020">
    <property type="term" value="C:membrane"/>
    <property type="evidence" value="ECO:0007669"/>
    <property type="project" value="UniProtKB-SubCell"/>
</dbReference>
<keyword evidence="12" id="KW-1185">Reference proteome</keyword>
<evidence type="ECO:0000256" key="8">
    <source>
        <dbReference type="SAM" id="MobiDB-lite"/>
    </source>
</evidence>
<protein>
    <recommendedName>
        <fullName evidence="10">Major facilitator superfamily (MFS) profile domain-containing protein</fullName>
    </recommendedName>
</protein>
<evidence type="ECO:0000256" key="4">
    <source>
        <dbReference type="ARBA" id="ARBA00022692"/>
    </source>
</evidence>
<evidence type="ECO:0000256" key="3">
    <source>
        <dbReference type="ARBA" id="ARBA00022448"/>
    </source>
</evidence>
<dbReference type="InterPro" id="IPR036259">
    <property type="entry name" value="MFS_trans_sf"/>
</dbReference>
<evidence type="ECO:0000256" key="2">
    <source>
        <dbReference type="ARBA" id="ARBA00010992"/>
    </source>
</evidence>
<keyword evidence="3 7" id="KW-0813">Transport</keyword>
<evidence type="ECO:0000313" key="11">
    <source>
        <dbReference type="EMBL" id="KAJ9606336.1"/>
    </source>
</evidence>
<proteinExistence type="inferred from homology"/>
<comment type="caution">
    <text evidence="11">The sequence shown here is derived from an EMBL/GenBank/DDBJ whole genome shotgun (WGS) entry which is preliminary data.</text>
</comment>
<dbReference type="InterPro" id="IPR005828">
    <property type="entry name" value="MFS_sugar_transport-like"/>
</dbReference>